<comment type="caution">
    <text evidence="1">The sequence shown here is derived from an EMBL/GenBank/DDBJ whole genome shotgun (WGS) entry which is preliminary data.</text>
</comment>
<sequence length="281" mass="32931">MVSSSVTKIFKQAPLPFIGQKRYFIKSFCEVLNDNIQGLGDEWTIVDVFGGSGLLSHHAKRLKPHARVIYNDFDNYAQRLKHIDDINRLRQQLAEVLKGIPRKNKIDPKTHALIIETIKNFDGFIDIDCVWAWLLFSGNQAESLNQIYTQPVLYNRLRKSDYPDAKDYLTGVEVVSKSFDELLPEYVNNEKTLLVLDPPYLFSEQKGYRKAKDFGLASFLQLMELIRPPFIMFSNYRSEILDYFDYQIKRNDERFLNYKYTSISAPLNNVGFYRDNMIYKF</sequence>
<reference evidence="1 2" key="1">
    <citation type="journal article" date="2014" name="PLoS Genet.">
        <title>Hidden diversity in honey bee gut symbionts detected by single-cell genomics.</title>
        <authorList>
            <person name="Engel P."/>
            <person name="Stepanauskas R."/>
            <person name="Moran N."/>
        </authorList>
    </citation>
    <scope>NUCLEOTIDE SEQUENCE [LARGE SCALE GENOMIC DNA]</scope>
    <source>
        <strain evidence="1 2">SCGC AB-598-J21</strain>
    </source>
</reference>
<protein>
    <recommendedName>
        <fullName evidence="3">D12 class N6 adenine-specific DNA methyltransferase</fullName>
    </recommendedName>
</protein>
<evidence type="ECO:0000313" key="1">
    <source>
        <dbReference type="EMBL" id="KEQ00397.1"/>
    </source>
</evidence>
<dbReference type="InterPro" id="IPR029063">
    <property type="entry name" value="SAM-dependent_MTases_sf"/>
</dbReference>
<organism evidence="1 2">
    <name type="scientific">Snodgrassella alvi SCGC AB-598-J21</name>
    <dbReference type="NCBI Taxonomy" id="1385367"/>
    <lineage>
        <taxon>Bacteria</taxon>
        <taxon>Pseudomonadati</taxon>
        <taxon>Pseudomonadota</taxon>
        <taxon>Betaproteobacteria</taxon>
        <taxon>Neisseriales</taxon>
        <taxon>Neisseriaceae</taxon>
        <taxon>Snodgrassella</taxon>
    </lineage>
</organism>
<evidence type="ECO:0008006" key="3">
    <source>
        <dbReference type="Google" id="ProtNLM"/>
    </source>
</evidence>
<accession>A0A074V975</accession>
<dbReference type="Proteomes" id="UP000027644">
    <property type="component" value="Unassembled WGS sequence"/>
</dbReference>
<evidence type="ECO:0000313" key="2">
    <source>
        <dbReference type="Proteomes" id="UP000027644"/>
    </source>
</evidence>
<dbReference type="Gene3D" id="3.40.50.150">
    <property type="entry name" value="Vaccinia Virus protein VP39"/>
    <property type="match status" value="1"/>
</dbReference>
<gene>
    <name evidence="1" type="ORF">SASC598J21_017980</name>
</gene>
<name>A0A074V975_9NEIS</name>
<dbReference type="SUPFAM" id="SSF53335">
    <property type="entry name" value="S-adenosyl-L-methionine-dependent methyltransferases"/>
    <property type="match status" value="1"/>
</dbReference>
<proteinExistence type="predicted"/>
<dbReference type="EMBL" id="AVQL01000451">
    <property type="protein sequence ID" value="KEQ00397.1"/>
    <property type="molecule type" value="Genomic_DNA"/>
</dbReference>
<dbReference type="AlphaFoldDB" id="A0A074V975"/>